<evidence type="ECO:0000313" key="2">
    <source>
        <dbReference type="Proteomes" id="UP001141434"/>
    </source>
</evidence>
<dbReference type="OrthoDB" id="3350591at2759"/>
<dbReference type="AlphaFoldDB" id="A0A9W9JYZ7"/>
<name>A0A9W9JYZ7_9EURO</name>
<organism evidence="1 2">
    <name type="scientific">Penicillium alfredii</name>
    <dbReference type="NCBI Taxonomy" id="1506179"/>
    <lineage>
        <taxon>Eukaryota</taxon>
        <taxon>Fungi</taxon>
        <taxon>Dikarya</taxon>
        <taxon>Ascomycota</taxon>
        <taxon>Pezizomycotina</taxon>
        <taxon>Eurotiomycetes</taxon>
        <taxon>Eurotiomycetidae</taxon>
        <taxon>Eurotiales</taxon>
        <taxon>Aspergillaceae</taxon>
        <taxon>Penicillium</taxon>
    </lineage>
</organism>
<dbReference type="EMBL" id="JAPMSZ010000010">
    <property type="protein sequence ID" value="KAJ5087059.1"/>
    <property type="molecule type" value="Genomic_DNA"/>
</dbReference>
<keyword evidence="2" id="KW-1185">Reference proteome</keyword>
<proteinExistence type="predicted"/>
<dbReference type="RefSeq" id="XP_056509184.1">
    <property type="nucleotide sequence ID" value="XM_056658891.1"/>
</dbReference>
<reference evidence="1" key="2">
    <citation type="journal article" date="2023" name="IMA Fungus">
        <title>Comparative genomic study of the Penicillium genus elucidates a diverse pangenome and 15 lateral gene transfer events.</title>
        <authorList>
            <person name="Petersen C."/>
            <person name="Sorensen T."/>
            <person name="Nielsen M.R."/>
            <person name="Sondergaard T.E."/>
            <person name="Sorensen J.L."/>
            <person name="Fitzpatrick D.A."/>
            <person name="Frisvad J.C."/>
            <person name="Nielsen K.L."/>
        </authorList>
    </citation>
    <scope>NUCLEOTIDE SEQUENCE</scope>
    <source>
        <strain evidence="1">IBT 34128</strain>
    </source>
</reference>
<gene>
    <name evidence="1" type="ORF">NUU61_008366</name>
</gene>
<sequence length="65" mass="7456">MTSQNERSWKSGPLYTGSILGLPRWKFWQKGFAAAVESSRASEECRQLAQKAVDYMDATERVNTW</sequence>
<accession>A0A9W9JYZ7</accession>
<comment type="caution">
    <text evidence="1">The sequence shown here is derived from an EMBL/GenBank/DDBJ whole genome shotgun (WGS) entry which is preliminary data.</text>
</comment>
<protein>
    <submittedName>
        <fullName evidence="1">Uncharacterized protein</fullName>
    </submittedName>
</protein>
<reference evidence="1" key="1">
    <citation type="submission" date="2022-11" db="EMBL/GenBank/DDBJ databases">
        <authorList>
            <person name="Petersen C."/>
        </authorList>
    </citation>
    <scope>NUCLEOTIDE SEQUENCE</scope>
    <source>
        <strain evidence="1">IBT 34128</strain>
    </source>
</reference>
<dbReference type="GeneID" id="81398060"/>
<dbReference type="Proteomes" id="UP001141434">
    <property type="component" value="Unassembled WGS sequence"/>
</dbReference>
<evidence type="ECO:0000313" key="1">
    <source>
        <dbReference type="EMBL" id="KAJ5087059.1"/>
    </source>
</evidence>